<dbReference type="OrthoDB" id="418911at2759"/>
<dbReference type="PROSITE" id="PS50293">
    <property type="entry name" value="TPR_REGION"/>
    <property type="match status" value="2"/>
</dbReference>
<dbReference type="GO" id="GO:0005634">
    <property type="term" value="C:nucleus"/>
    <property type="evidence" value="ECO:0007669"/>
    <property type="project" value="UniProtKB-SubCell"/>
</dbReference>
<evidence type="ECO:0000256" key="2">
    <source>
        <dbReference type="ARBA" id="ARBA00023242"/>
    </source>
</evidence>
<feature type="repeat" description="TPR" evidence="3">
    <location>
        <begin position="236"/>
        <end position="269"/>
    </location>
</feature>
<dbReference type="Pfam" id="PF00515">
    <property type="entry name" value="TPR_1"/>
    <property type="match status" value="2"/>
</dbReference>
<dbReference type="GO" id="GO:0010468">
    <property type="term" value="P:regulation of gene expression"/>
    <property type="evidence" value="ECO:0007669"/>
    <property type="project" value="TreeGrafter"/>
</dbReference>
<comment type="subcellular location">
    <subcellularLocation>
        <location evidence="1">Nucleus</location>
    </subcellularLocation>
</comment>
<dbReference type="EMBL" id="JH993070">
    <property type="protein sequence ID" value="EKX36659.1"/>
    <property type="molecule type" value="Genomic_DNA"/>
</dbReference>
<protein>
    <submittedName>
        <fullName evidence="4 5">Uncharacterized protein</fullName>
    </submittedName>
</protein>
<feature type="repeat" description="TPR" evidence="3">
    <location>
        <begin position="60"/>
        <end position="93"/>
    </location>
</feature>
<keyword evidence="3" id="KW-0802">TPR repeat</keyword>
<evidence type="ECO:0000256" key="1">
    <source>
        <dbReference type="ARBA" id="ARBA00004123"/>
    </source>
</evidence>
<name>L1IL80_GUITC</name>
<evidence type="ECO:0000313" key="4">
    <source>
        <dbReference type="EMBL" id="EKX36659.1"/>
    </source>
</evidence>
<feature type="repeat" description="TPR" evidence="3">
    <location>
        <begin position="97"/>
        <end position="130"/>
    </location>
</feature>
<reference evidence="4 6" key="1">
    <citation type="journal article" date="2012" name="Nature">
        <title>Algal genomes reveal evolutionary mosaicism and the fate of nucleomorphs.</title>
        <authorList>
            <consortium name="DOE Joint Genome Institute"/>
            <person name="Curtis B.A."/>
            <person name="Tanifuji G."/>
            <person name="Burki F."/>
            <person name="Gruber A."/>
            <person name="Irimia M."/>
            <person name="Maruyama S."/>
            <person name="Arias M.C."/>
            <person name="Ball S.G."/>
            <person name="Gile G.H."/>
            <person name="Hirakawa Y."/>
            <person name="Hopkins J.F."/>
            <person name="Kuo A."/>
            <person name="Rensing S.A."/>
            <person name="Schmutz J."/>
            <person name="Symeonidi A."/>
            <person name="Elias M."/>
            <person name="Eveleigh R.J."/>
            <person name="Herman E.K."/>
            <person name="Klute M.J."/>
            <person name="Nakayama T."/>
            <person name="Obornik M."/>
            <person name="Reyes-Prieto A."/>
            <person name="Armbrust E.V."/>
            <person name="Aves S.J."/>
            <person name="Beiko R.G."/>
            <person name="Coutinho P."/>
            <person name="Dacks J.B."/>
            <person name="Durnford D.G."/>
            <person name="Fast N.M."/>
            <person name="Green B.R."/>
            <person name="Grisdale C.J."/>
            <person name="Hempel F."/>
            <person name="Henrissat B."/>
            <person name="Hoppner M.P."/>
            <person name="Ishida K."/>
            <person name="Kim E."/>
            <person name="Koreny L."/>
            <person name="Kroth P.G."/>
            <person name="Liu Y."/>
            <person name="Malik S.B."/>
            <person name="Maier U.G."/>
            <person name="McRose D."/>
            <person name="Mock T."/>
            <person name="Neilson J.A."/>
            <person name="Onodera N.T."/>
            <person name="Poole A.M."/>
            <person name="Pritham E.J."/>
            <person name="Richards T.A."/>
            <person name="Rocap G."/>
            <person name="Roy S.W."/>
            <person name="Sarai C."/>
            <person name="Schaack S."/>
            <person name="Shirato S."/>
            <person name="Slamovits C.H."/>
            <person name="Spencer D.F."/>
            <person name="Suzuki S."/>
            <person name="Worden A.Z."/>
            <person name="Zauner S."/>
            <person name="Barry K."/>
            <person name="Bell C."/>
            <person name="Bharti A.K."/>
            <person name="Crow J.A."/>
            <person name="Grimwood J."/>
            <person name="Kramer R."/>
            <person name="Lindquist E."/>
            <person name="Lucas S."/>
            <person name="Salamov A."/>
            <person name="McFadden G.I."/>
            <person name="Lane C.E."/>
            <person name="Keeling P.J."/>
            <person name="Gray M.W."/>
            <person name="Grigoriev I.V."/>
            <person name="Archibald J.M."/>
        </authorList>
    </citation>
    <scope>NUCLEOTIDE SEQUENCE</scope>
    <source>
        <strain evidence="4 6">CCMP2712</strain>
    </source>
</reference>
<dbReference type="STRING" id="905079.L1IL80"/>
<dbReference type="GO" id="GO:0031490">
    <property type="term" value="F:chromatin DNA binding"/>
    <property type="evidence" value="ECO:0007669"/>
    <property type="project" value="TreeGrafter"/>
</dbReference>
<keyword evidence="6" id="KW-1185">Reference proteome</keyword>
<dbReference type="OMA" id="FNCELLL"/>
<reference evidence="6" key="2">
    <citation type="submission" date="2012-11" db="EMBL/GenBank/DDBJ databases">
        <authorList>
            <person name="Kuo A."/>
            <person name="Curtis B.A."/>
            <person name="Tanifuji G."/>
            <person name="Burki F."/>
            <person name="Gruber A."/>
            <person name="Irimia M."/>
            <person name="Maruyama S."/>
            <person name="Arias M.C."/>
            <person name="Ball S.G."/>
            <person name="Gile G.H."/>
            <person name="Hirakawa Y."/>
            <person name="Hopkins J.F."/>
            <person name="Rensing S.A."/>
            <person name="Schmutz J."/>
            <person name="Symeonidi A."/>
            <person name="Elias M."/>
            <person name="Eveleigh R.J."/>
            <person name="Herman E.K."/>
            <person name="Klute M.J."/>
            <person name="Nakayama T."/>
            <person name="Obornik M."/>
            <person name="Reyes-Prieto A."/>
            <person name="Armbrust E.V."/>
            <person name="Aves S.J."/>
            <person name="Beiko R.G."/>
            <person name="Coutinho P."/>
            <person name="Dacks J.B."/>
            <person name="Durnford D.G."/>
            <person name="Fast N.M."/>
            <person name="Green B.R."/>
            <person name="Grisdale C."/>
            <person name="Hempe F."/>
            <person name="Henrissat B."/>
            <person name="Hoppner M.P."/>
            <person name="Ishida K.-I."/>
            <person name="Kim E."/>
            <person name="Koreny L."/>
            <person name="Kroth P.G."/>
            <person name="Liu Y."/>
            <person name="Malik S.-B."/>
            <person name="Maier U.G."/>
            <person name="McRose D."/>
            <person name="Mock T."/>
            <person name="Neilson J.A."/>
            <person name="Onodera N.T."/>
            <person name="Poole A.M."/>
            <person name="Pritham E.J."/>
            <person name="Richards T.A."/>
            <person name="Rocap G."/>
            <person name="Roy S.W."/>
            <person name="Sarai C."/>
            <person name="Schaack S."/>
            <person name="Shirato S."/>
            <person name="Slamovits C.H."/>
            <person name="Spencer D.F."/>
            <person name="Suzuki S."/>
            <person name="Worden A.Z."/>
            <person name="Zauner S."/>
            <person name="Barry K."/>
            <person name="Bell C."/>
            <person name="Bharti A.K."/>
            <person name="Crow J.A."/>
            <person name="Grimwood J."/>
            <person name="Kramer R."/>
            <person name="Lindquist E."/>
            <person name="Lucas S."/>
            <person name="Salamov A."/>
            <person name="McFadden G.I."/>
            <person name="Lane C.E."/>
            <person name="Keeling P.J."/>
            <person name="Gray M.W."/>
            <person name="Grigoriev I.V."/>
            <person name="Archibald J.M."/>
        </authorList>
    </citation>
    <scope>NUCLEOTIDE SEQUENCE</scope>
    <source>
        <strain evidence="6">CCMP2712</strain>
    </source>
</reference>
<dbReference type="PROSITE" id="PS50005">
    <property type="entry name" value="TPR"/>
    <property type="match status" value="6"/>
</dbReference>
<sequence>DDLQNAYTSYQHALFHLPNPKDSQVWYGIGMLYERCGSYEHAEEAFTGVLKMDPNSDKKTEILFRLGTIYKQTQKYPQSLECFSCIVTCPPAPRTAADVWLQIGHIYELQQQYDKAMEAYQNGMNDNANHPKLLQHVAWLRLLDSPFQSVQTAITLLTKATELDPNDAQSWYILGRCQVGIRDYNKAHFAYQQAVYRDERNPTLWCSIGILYFKIGQYKEALDAYSKAIRFNPYMSAVWYNLGTLYESCKQPPDAKDAYQHALELDQDSPYIRERLHRL</sequence>
<dbReference type="Pfam" id="PF13431">
    <property type="entry name" value="TPR_17"/>
    <property type="match status" value="1"/>
</dbReference>
<feature type="repeat" description="TPR" evidence="3">
    <location>
        <begin position="23"/>
        <end position="56"/>
    </location>
</feature>
<dbReference type="RefSeq" id="XP_005823639.1">
    <property type="nucleotide sequence ID" value="XM_005823582.1"/>
</dbReference>
<dbReference type="EnsemblProtists" id="EKX36659">
    <property type="protein sequence ID" value="EKX36659"/>
    <property type="gene ID" value="GUITHDRAFT_40001"/>
</dbReference>
<keyword evidence="2" id="KW-0539">Nucleus</keyword>
<dbReference type="SUPFAM" id="SSF48452">
    <property type="entry name" value="TPR-like"/>
    <property type="match status" value="2"/>
</dbReference>
<dbReference type="InterPro" id="IPR051630">
    <property type="entry name" value="Corepressor-Demethylase"/>
</dbReference>
<proteinExistence type="predicted"/>
<accession>L1IL80</accession>
<dbReference type="PaxDb" id="55529-EKX36659"/>
<evidence type="ECO:0000313" key="6">
    <source>
        <dbReference type="Proteomes" id="UP000011087"/>
    </source>
</evidence>
<dbReference type="SMART" id="SM00028">
    <property type="entry name" value="TPR"/>
    <property type="match status" value="6"/>
</dbReference>
<dbReference type="GeneID" id="17293362"/>
<dbReference type="InterPro" id="IPR011990">
    <property type="entry name" value="TPR-like_helical_dom_sf"/>
</dbReference>
<evidence type="ECO:0000256" key="3">
    <source>
        <dbReference type="PROSITE-ProRule" id="PRU00339"/>
    </source>
</evidence>
<dbReference type="AlphaFoldDB" id="L1IL80"/>
<dbReference type="HOGENOM" id="CLU_003728_4_0_1"/>
<dbReference type="PANTHER" id="PTHR14017">
    <property type="entry name" value="LYSINE-SPECIFIC DEMETHYLASE"/>
    <property type="match status" value="1"/>
</dbReference>
<feature type="repeat" description="TPR" evidence="3">
    <location>
        <begin position="202"/>
        <end position="235"/>
    </location>
</feature>
<feature type="repeat" description="TPR" evidence="3">
    <location>
        <begin position="168"/>
        <end position="201"/>
    </location>
</feature>
<dbReference type="InterPro" id="IPR019734">
    <property type="entry name" value="TPR_rpt"/>
</dbReference>
<dbReference type="Proteomes" id="UP000011087">
    <property type="component" value="Unassembled WGS sequence"/>
</dbReference>
<feature type="non-terminal residue" evidence="4">
    <location>
        <position position="1"/>
    </location>
</feature>
<dbReference type="GO" id="GO:0000978">
    <property type="term" value="F:RNA polymerase II cis-regulatory region sequence-specific DNA binding"/>
    <property type="evidence" value="ECO:0007669"/>
    <property type="project" value="TreeGrafter"/>
</dbReference>
<dbReference type="KEGG" id="gtt:GUITHDRAFT_40001"/>
<organism evidence="4">
    <name type="scientific">Guillardia theta (strain CCMP2712)</name>
    <name type="common">Cryptophyte</name>
    <dbReference type="NCBI Taxonomy" id="905079"/>
    <lineage>
        <taxon>Eukaryota</taxon>
        <taxon>Cryptophyceae</taxon>
        <taxon>Pyrenomonadales</taxon>
        <taxon>Geminigeraceae</taxon>
        <taxon>Guillardia</taxon>
    </lineage>
</organism>
<feature type="non-terminal residue" evidence="4">
    <location>
        <position position="279"/>
    </location>
</feature>
<dbReference type="PANTHER" id="PTHR14017:SF1">
    <property type="entry name" value="LD02225P"/>
    <property type="match status" value="1"/>
</dbReference>
<dbReference type="Pfam" id="PF13181">
    <property type="entry name" value="TPR_8"/>
    <property type="match status" value="2"/>
</dbReference>
<dbReference type="Gene3D" id="1.25.40.10">
    <property type="entry name" value="Tetratricopeptide repeat domain"/>
    <property type="match status" value="2"/>
</dbReference>
<dbReference type="eggNOG" id="KOG1124">
    <property type="taxonomic scope" value="Eukaryota"/>
</dbReference>
<evidence type="ECO:0000313" key="5">
    <source>
        <dbReference type="EnsemblProtists" id="EKX36659"/>
    </source>
</evidence>
<reference evidence="5" key="3">
    <citation type="submission" date="2016-03" db="UniProtKB">
        <authorList>
            <consortium name="EnsemblProtists"/>
        </authorList>
    </citation>
    <scope>IDENTIFICATION</scope>
</reference>
<gene>
    <name evidence="4" type="ORF">GUITHDRAFT_40001</name>
</gene>